<evidence type="ECO:0000313" key="2">
    <source>
        <dbReference type="EMBL" id="KAK8529820.1"/>
    </source>
</evidence>
<proteinExistence type="predicted"/>
<dbReference type="PROSITE" id="PS50181">
    <property type="entry name" value="FBOX"/>
    <property type="match status" value="1"/>
</dbReference>
<dbReference type="CDD" id="cd22165">
    <property type="entry name" value="F-box_AtSKIP22-like"/>
    <property type="match status" value="1"/>
</dbReference>
<comment type="caution">
    <text evidence="2">The sequence shown here is derived from an EMBL/GenBank/DDBJ whole genome shotgun (WGS) entry which is preliminary data.</text>
</comment>
<organism evidence="2 3">
    <name type="scientific">Hibiscus sabdariffa</name>
    <name type="common">roselle</name>
    <dbReference type="NCBI Taxonomy" id="183260"/>
    <lineage>
        <taxon>Eukaryota</taxon>
        <taxon>Viridiplantae</taxon>
        <taxon>Streptophyta</taxon>
        <taxon>Embryophyta</taxon>
        <taxon>Tracheophyta</taxon>
        <taxon>Spermatophyta</taxon>
        <taxon>Magnoliopsida</taxon>
        <taxon>eudicotyledons</taxon>
        <taxon>Gunneridae</taxon>
        <taxon>Pentapetalae</taxon>
        <taxon>rosids</taxon>
        <taxon>malvids</taxon>
        <taxon>Malvales</taxon>
        <taxon>Malvaceae</taxon>
        <taxon>Malvoideae</taxon>
        <taxon>Hibiscus</taxon>
    </lineage>
</organism>
<dbReference type="Gene3D" id="3.40.1000.30">
    <property type="match status" value="1"/>
</dbReference>
<dbReference type="PANTHER" id="PTHR47602">
    <property type="entry name" value="F-BOX PROTEIN SKIP22"/>
    <property type="match status" value="1"/>
</dbReference>
<dbReference type="SUPFAM" id="SSF81383">
    <property type="entry name" value="F-box domain"/>
    <property type="match status" value="1"/>
</dbReference>
<evidence type="ECO:0000313" key="3">
    <source>
        <dbReference type="Proteomes" id="UP001472677"/>
    </source>
</evidence>
<dbReference type="InterPro" id="IPR001810">
    <property type="entry name" value="F-box_dom"/>
</dbReference>
<accession>A0ABR2D4X1</accession>
<dbReference type="PANTHER" id="PTHR47602:SF2">
    <property type="entry name" value="F-BOX PROTEIN SKIP22"/>
    <property type="match status" value="1"/>
</dbReference>
<name>A0ABR2D4X1_9ROSI</name>
<gene>
    <name evidence="2" type="ORF">V6N12_060588</name>
</gene>
<evidence type="ECO:0000259" key="1">
    <source>
        <dbReference type="PROSITE" id="PS50181"/>
    </source>
</evidence>
<feature type="domain" description="F-box" evidence="1">
    <location>
        <begin position="156"/>
        <end position="203"/>
    </location>
</feature>
<dbReference type="Gene3D" id="1.20.1280.50">
    <property type="match status" value="1"/>
</dbReference>
<reference evidence="2 3" key="1">
    <citation type="journal article" date="2024" name="G3 (Bethesda)">
        <title>Genome assembly of Hibiscus sabdariffa L. provides insights into metabolisms of medicinal natural products.</title>
        <authorList>
            <person name="Kim T."/>
        </authorList>
    </citation>
    <scope>NUCLEOTIDE SEQUENCE [LARGE SCALE GENOMIC DNA]</scope>
    <source>
        <strain evidence="2">TK-2024</strain>
        <tissue evidence="2">Old leaves</tissue>
    </source>
</reference>
<dbReference type="Pfam" id="PF12937">
    <property type="entry name" value="F-box-like"/>
    <property type="match status" value="1"/>
</dbReference>
<dbReference type="SMART" id="SM00256">
    <property type="entry name" value="FBOX"/>
    <property type="match status" value="1"/>
</dbReference>
<dbReference type="Proteomes" id="UP001472677">
    <property type="component" value="Unassembled WGS sequence"/>
</dbReference>
<sequence length="249" mass="27733">MPEPIADQEQNMHNLLAFAVHEVFLDSDFVLFDTVSGSETDRFYFPSDWSSPVSVCYSLPKLLSIDNDSGPNFTDYVVLKFETLGPFLRVYGSLVKEGSGSYTLLLDEYRYSDPYNFGSWNSDAEKRVSEFRIIVNDGLVLPMLTDLSCSTGLPLPACLMSLPPELKLGILESLPGSDIARMACVCSELRDIVSSNDALKEKIKPPSIRWMDFPMFPLAVATIDPDPDPDFNTGIQYLRNAAHCIVANH</sequence>
<dbReference type="InterPro" id="IPR036047">
    <property type="entry name" value="F-box-like_dom_sf"/>
</dbReference>
<dbReference type="EMBL" id="JBBPBM010000036">
    <property type="protein sequence ID" value="KAK8529820.1"/>
    <property type="molecule type" value="Genomic_DNA"/>
</dbReference>
<protein>
    <recommendedName>
        <fullName evidence="1">F-box domain-containing protein</fullName>
    </recommendedName>
</protein>
<keyword evidence="3" id="KW-1185">Reference proteome</keyword>